<name>A0A518EXQ0_9BACT</name>
<dbReference type="Proteomes" id="UP000320390">
    <property type="component" value="Chromosome"/>
</dbReference>
<dbReference type="EMBL" id="CP036434">
    <property type="protein sequence ID" value="QDV08876.1"/>
    <property type="molecule type" value="Genomic_DNA"/>
</dbReference>
<dbReference type="AlphaFoldDB" id="A0A518EXQ0"/>
<evidence type="ECO:0000313" key="3">
    <source>
        <dbReference type="Proteomes" id="UP000320390"/>
    </source>
</evidence>
<protein>
    <submittedName>
        <fullName evidence="2">Uncharacterized protein</fullName>
    </submittedName>
</protein>
<evidence type="ECO:0000313" key="2">
    <source>
        <dbReference type="EMBL" id="QDV08876.1"/>
    </source>
</evidence>
<proteinExistence type="predicted"/>
<feature type="compositionally biased region" description="Basic and acidic residues" evidence="1">
    <location>
        <begin position="45"/>
        <end position="54"/>
    </location>
</feature>
<reference evidence="2 3" key="1">
    <citation type="submission" date="2019-02" db="EMBL/GenBank/DDBJ databases">
        <title>Deep-cultivation of Planctomycetes and their phenomic and genomic characterization uncovers novel biology.</title>
        <authorList>
            <person name="Wiegand S."/>
            <person name="Jogler M."/>
            <person name="Boedeker C."/>
            <person name="Pinto D."/>
            <person name="Vollmers J."/>
            <person name="Rivas-Marin E."/>
            <person name="Kohn T."/>
            <person name="Peeters S.H."/>
            <person name="Heuer A."/>
            <person name="Rast P."/>
            <person name="Oberbeckmann S."/>
            <person name="Bunk B."/>
            <person name="Jeske O."/>
            <person name="Meyerdierks A."/>
            <person name="Storesund J.E."/>
            <person name="Kallscheuer N."/>
            <person name="Luecker S."/>
            <person name="Lage O.M."/>
            <person name="Pohl T."/>
            <person name="Merkel B.J."/>
            <person name="Hornburger P."/>
            <person name="Mueller R.-W."/>
            <person name="Bruemmer F."/>
            <person name="Labrenz M."/>
            <person name="Spormann A.M."/>
            <person name="Op den Camp H."/>
            <person name="Overmann J."/>
            <person name="Amann R."/>
            <person name="Jetten M.S.M."/>
            <person name="Mascher T."/>
            <person name="Medema M.H."/>
            <person name="Devos D.P."/>
            <person name="Kaster A.-K."/>
            <person name="Ovreas L."/>
            <person name="Rohde M."/>
            <person name="Galperin M.Y."/>
            <person name="Jogler C."/>
        </authorList>
    </citation>
    <scope>NUCLEOTIDE SEQUENCE [LARGE SCALE GENOMIC DNA]</scope>
    <source>
        <strain evidence="2 3">Poly30</strain>
    </source>
</reference>
<keyword evidence="3" id="KW-1185">Reference proteome</keyword>
<organism evidence="2 3">
    <name type="scientific">Saltatorellus ferox</name>
    <dbReference type="NCBI Taxonomy" id="2528018"/>
    <lineage>
        <taxon>Bacteria</taxon>
        <taxon>Pseudomonadati</taxon>
        <taxon>Planctomycetota</taxon>
        <taxon>Planctomycetia</taxon>
        <taxon>Planctomycetia incertae sedis</taxon>
        <taxon>Saltatorellus</taxon>
    </lineage>
</organism>
<accession>A0A518EXQ0</accession>
<feature type="region of interest" description="Disordered" evidence="1">
    <location>
        <begin position="1"/>
        <end position="76"/>
    </location>
</feature>
<sequence length="279" mass="29911">MDRPAAHRGASPRRGLGPKSGTRRWPEVKDGESGASCSSSTRHRLPIDDRKRSPVGELSFHGRSVDPKRRRPFVSNLDGGIRRTRIEVVDSNDNELPPATIQLNHGGECRAALSVGLFVPSLTARVASSERCEPQSLWTARPACAASGASEPAGPTDRASKRDACMRATAAWGMLAPASPLPRTMRRFATPLGSPIRSACTGPRTSWRAGCREARGHGRHGCCNAPCASAGGWSRSESFGAPQRLGPRSCRRWLRFAIRTSQSMTCGGYGTGVNAADRL</sequence>
<gene>
    <name evidence="2" type="ORF">Poly30_44310</name>
</gene>
<evidence type="ECO:0000256" key="1">
    <source>
        <dbReference type="SAM" id="MobiDB-lite"/>
    </source>
</evidence>